<protein>
    <submittedName>
        <fullName evidence="2">Uncharacterized protein</fullName>
    </submittedName>
</protein>
<proteinExistence type="predicted"/>
<evidence type="ECO:0000256" key="1">
    <source>
        <dbReference type="SAM" id="Phobius"/>
    </source>
</evidence>
<organism evidence="2">
    <name type="scientific">marine metagenome</name>
    <dbReference type="NCBI Taxonomy" id="408172"/>
    <lineage>
        <taxon>unclassified sequences</taxon>
        <taxon>metagenomes</taxon>
        <taxon>ecological metagenomes</taxon>
    </lineage>
</organism>
<dbReference type="AlphaFoldDB" id="A0A382SJR1"/>
<reference evidence="2" key="1">
    <citation type="submission" date="2018-05" db="EMBL/GenBank/DDBJ databases">
        <authorList>
            <person name="Lanie J.A."/>
            <person name="Ng W.-L."/>
            <person name="Kazmierczak K.M."/>
            <person name="Andrzejewski T.M."/>
            <person name="Davidsen T.M."/>
            <person name="Wayne K.J."/>
            <person name="Tettelin H."/>
            <person name="Glass J.I."/>
            <person name="Rusch D."/>
            <person name="Podicherti R."/>
            <person name="Tsui H.-C.T."/>
            <person name="Winkler M.E."/>
        </authorList>
    </citation>
    <scope>NUCLEOTIDE SEQUENCE</scope>
</reference>
<gene>
    <name evidence="2" type="ORF">METZ01_LOCUS363064</name>
</gene>
<feature type="transmembrane region" description="Helical" evidence="1">
    <location>
        <begin position="6"/>
        <end position="30"/>
    </location>
</feature>
<keyword evidence="1" id="KW-0812">Transmembrane</keyword>
<keyword evidence="1" id="KW-1133">Transmembrane helix</keyword>
<dbReference type="EMBL" id="UINC01129666">
    <property type="protein sequence ID" value="SVD10210.1"/>
    <property type="molecule type" value="Genomic_DNA"/>
</dbReference>
<keyword evidence="1" id="KW-0472">Membrane</keyword>
<accession>A0A382SJR1</accession>
<sequence>MIHRHLTVFGIAITFGLSAYFCMIVLNMMLTEIGL</sequence>
<name>A0A382SJR1_9ZZZZ</name>
<evidence type="ECO:0000313" key="2">
    <source>
        <dbReference type="EMBL" id="SVD10210.1"/>
    </source>
</evidence>